<protein>
    <submittedName>
        <fullName evidence="2">Uncharacterized protein</fullName>
    </submittedName>
</protein>
<comment type="caution">
    <text evidence="2">The sequence shown here is derived from an EMBL/GenBank/DDBJ whole genome shotgun (WGS) entry which is preliminary data.</text>
</comment>
<proteinExistence type="inferred from homology"/>
<dbReference type="Proteomes" id="UP001054821">
    <property type="component" value="Chromosome 8"/>
</dbReference>
<dbReference type="PANTHER" id="PTHR11926:SF1407">
    <property type="entry name" value="7-DEOXYLOGANETIN GLUCOSYLTRANSFERASE-LIKE"/>
    <property type="match status" value="1"/>
</dbReference>
<evidence type="ECO:0000313" key="3">
    <source>
        <dbReference type="Proteomes" id="UP001054821"/>
    </source>
</evidence>
<name>A0AAD4YLF1_PRUDU</name>
<accession>A0AAD4YLF1</accession>
<comment type="similarity">
    <text evidence="1">Belongs to the UDP-glycosyltransferase family.</text>
</comment>
<dbReference type="Gene3D" id="3.40.50.2000">
    <property type="entry name" value="Glycogen Phosphorylase B"/>
    <property type="match status" value="3"/>
</dbReference>
<evidence type="ECO:0000256" key="1">
    <source>
        <dbReference type="ARBA" id="ARBA00009995"/>
    </source>
</evidence>
<dbReference type="GO" id="GO:0080044">
    <property type="term" value="F:quercetin 7-O-glucosyltransferase activity"/>
    <property type="evidence" value="ECO:0007669"/>
    <property type="project" value="TreeGrafter"/>
</dbReference>
<dbReference type="AlphaFoldDB" id="A0AAD4YLF1"/>
<dbReference type="GO" id="GO:0080043">
    <property type="term" value="F:quercetin 3-O-glucosyltransferase activity"/>
    <property type="evidence" value="ECO:0007669"/>
    <property type="project" value="TreeGrafter"/>
</dbReference>
<reference evidence="2 3" key="1">
    <citation type="journal article" date="2022" name="G3 (Bethesda)">
        <title>Whole-genome sequence and methylome profiling of the almond [Prunus dulcis (Mill.) D.A. Webb] cultivar 'Nonpareil'.</title>
        <authorList>
            <person name="D'Amico-Willman K.M."/>
            <person name="Ouma W.Z."/>
            <person name="Meulia T."/>
            <person name="Sideli G.M."/>
            <person name="Gradziel T.M."/>
            <person name="Fresnedo-Ramirez J."/>
        </authorList>
    </citation>
    <scope>NUCLEOTIDE SEQUENCE [LARGE SCALE GENOMIC DNA]</scope>
    <source>
        <strain evidence="2">Clone GOH B32 T37-40</strain>
    </source>
</reference>
<evidence type="ECO:0000313" key="2">
    <source>
        <dbReference type="EMBL" id="KAI5313476.1"/>
    </source>
</evidence>
<dbReference type="SUPFAM" id="SSF53756">
    <property type="entry name" value="UDP-Glycosyltransferase/glycogen phosphorylase"/>
    <property type="match status" value="1"/>
</dbReference>
<organism evidence="2 3">
    <name type="scientific">Prunus dulcis</name>
    <name type="common">Almond</name>
    <name type="synonym">Amygdalus dulcis</name>
    <dbReference type="NCBI Taxonomy" id="3755"/>
    <lineage>
        <taxon>Eukaryota</taxon>
        <taxon>Viridiplantae</taxon>
        <taxon>Streptophyta</taxon>
        <taxon>Embryophyta</taxon>
        <taxon>Tracheophyta</taxon>
        <taxon>Spermatophyta</taxon>
        <taxon>Magnoliopsida</taxon>
        <taxon>eudicotyledons</taxon>
        <taxon>Gunneridae</taxon>
        <taxon>Pentapetalae</taxon>
        <taxon>rosids</taxon>
        <taxon>fabids</taxon>
        <taxon>Rosales</taxon>
        <taxon>Rosaceae</taxon>
        <taxon>Amygdaloideae</taxon>
        <taxon>Amygdaleae</taxon>
        <taxon>Prunus</taxon>
    </lineage>
</organism>
<dbReference type="EMBL" id="JAJFAZ020000008">
    <property type="protein sequence ID" value="KAI5313476.1"/>
    <property type="molecule type" value="Genomic_DNA"/>
</dbReference>
<gene>
    <name evidence="2" type="ORF">L3X38_042652</name>
</gene>
<dbReference type="PANTHER" id="PTHR11926">
    <property type="entry name" value="GLUCOSYL/GLUCURONOSYL TRANSFERASES"/>
    <property type="match status" value="1"/>
</dbReference>
<keyword evidence="3" id="KW-1185">Reference proteome</keyword>
<sequence length="134" mass="15380">MTTQQLVEFAWGLANSRKPFLWTIRPDLVKGDTTILPSEFAQETKQRVWSANGYIECWFSCTQWGVGLEIDSNVKRGEVEKLVGELMSGEKGKEMRKYAMEWKRKAEEATGPRGSSLLNWEKLVKDVRLQPSKP</sequence>